<dbReference type="Pfam" id="PF07992">
    <property type="entry name" value="Pyr_redox_2"/>
    <property type="match status" value="1"/>
</dbReference>
<dbReference type="SUPFAM" id="SSF46548">
    <property type="entry name" value="alpha-helical ferredoxin"/>
    <property type="match status" value="1"/>
</dbReference>
<dbReference type="Gene3D" id="3.50.50.60">
    <property type="entry name" value="FAD/NAD(P)-binding domain"/>
    <property type="match status" value="1"/>
</dbReference>
<accession>A0ABQ3FL82</accession>
<evidence type="ECO:0000313" key="8">
    <source>
        <dbReference type="EMBL" id="GHC29023.1"/>
    </source>
</evidence>
<dbReference type="InterPro" id="IPR006006">
    <property type="entry name" value="GltD-like"/>
</dbReference>
<reference evidence="9" key="1">
    <citation type="journal article" date="2019" name="Int. J. Syst. Evol. Microbiol.">
        <title>The Global Catalogue of Microorganisms (GCM) 10K type strain sequencing project: providing services to taxonomists for standard genome sequencing and annotation.</title>
        <authorList>
            <consortium name="The Broad Institute Genomics Platform"/>
            <consortium name="The Broad Institute Genome Sequencing Center for Infectious Disease"/>
            <person name="Wu L."/>
            <person name="Ma J."/>
        </authorList>
    </citation>
    <scope>NUCLEOTIDE SEQUENCE [LARGE SCALE GENOMIC DNA]</scope>
    <source>
        <strain evidence="9">KCTC 42082</strain>
    </source>
</reference>
<evidence type="ECO:0000256" key="3">
    <source>
        <dbReference type="ARBA" id="ARBA00023002"/>
    </source>
</evidence>
<dbReference type="InterPro" id="IPR023753">
    <property type="entry name" value="FAD/NAD-binding_dom"/>
</dbReference>
<evidence type="ECO:0000256" key="4">
    <source>
        <dbReference type="ARBA" id="ARBA00023004"/>
    </source>
</evidence>
<name>A0ABQ3FL82_9GAMM</name>
<dbReference type="InterPro" id="IPR009051">
    <property type="entry name" value="Helical_ferredxn"/>
</dbReference>
<dbReference type="NCBIfam" id="TIGR01318">
    <property type="entry name" value="gltD_gamma_fam"/>
    <property type="match status" value="1"/>
</dbReference>
<gene>
    <name evidence="8" type="primary">gltD</name>
    <name evidence="8" type="ORF">GCM10010082_23280</name>
</gene>
<proteinExistence type="predicted"/>
<dbReference type="Pfam" id="PF14691">
    <property type="entry name" value="Fer4_20"/>
    <property type="match status" value="1"/>
</dbReference>
<evidence type="ECO:0000256" key="1">
    <source>
        <dbReference type="ARBA" id="ARBA00022485"/>
    </source>
</evidence>
<feature type="domain" description="FAD/NAD(P)-binding" evidence="6">
    <location>
        <begin position="153"/>
        <end position="467"/>
    </location>
</feature>
<protein>
    <submittedName>
        <fullName evidence="8">Glutamate synthase subunit beta</fullName>
    </submittedName>
</protein>
<dbReference type="InterPro" id="IPR028261">
    <property type="entry name" value="DPD_II"/>
</dbReference>
<dbReference type="Proteomes" id="UP000604243">
    <property type="component" value="Unassembled WGS sequence"/>
</dbReference>
<dbReference type="SUPFAM" id="SSF51971">
    <property type="entry name" value="Nucleotide-binding domain"/>
    <property type="match status" value="1"/>
</dbReference>
<dbReference type="EMBL" id="BMZM01000003">
    <property type="protein sequence ID" value="GHC29023.1"/>
    <property type="molecule type" value="Genomic_DNA"/>
</dbReference>
<keyword evidence="2" id="KW-0479">Metal-binding</keyword>
<evidence type="ECO:0000259" key="6">
    <source>
        <dbReference type="Pfam" id="PF07992"/>
    </source>
</evidence>
<evidence type="ECO:0000256" key="2">
    <source>
        <dbReference type="ARBA" id="ARBA00022723"/>
    </source>
</evidence>
<dbReference type="Gene3D" id="3.40.50.720">
    <property type="entry name" value="NAD(P)-binding Rossmann-like Domain"/>
    <property type="match status" value="1"/>
</dbReference>
<keyword evidence="5" id="KW-0411">Iron-sulfur</keyword>
<dbReference type="InterPro" id="IPR036188">
    <property type="entry name" value="FAD/NAD-bd_sf"/>
</dbReference>
<evidence type="ECO:0000256" key="5">
    <source>
        <dbReference type="ARBA" id="ARBA00023014"/>
    </source>
</evidence>
<sequence>MHMAEQLSNDFQFIDVGRQDPQKKEAHLRVQEFGEIYEEFRPREAASQAHRCLHCGNPYCEWKCPVHNYIPNWLKLVTEGNILEAAELSHRTNSLPEVCGRVCPQDRLCEGDCTLNDGFGAVTIGSIEKYITDTAFAMGWRPDMTGVEWTDKRVAVIGAGPAGLGCADVLVRNGVKPVVYDRYPEIGGLLTFGIPEFKLEKHVMQRRRKVFEEMGVEFRLGVNIGTDIEITELLAEYDAVFMGMGTYKYMEGGFPGEQLDGVYKALDYLIGNVNHNLGFSDSARDFVSLKGKRVVVLGGGDTAMDCNRTALRQGADEVTCVYRRDEANMPGSRREVKNAREEGVEFLFNRQPIAVVGEDGKVEGIKVVRTRMGDPDENGRQRAEVVPDSEEIIECEAVVVAFGFQPHEVDWYSDHRVEIDDRGRVLAPEKGDMEMKRFAYQTGNEKIFAGGDMVRGSDLVVTAVFEGRQAAEGILDYLQV</sequence>
<keyword evidence="1" id="KW-0004">4Fe-4S</keyword>
<keyword evidence="4" id="KW-0408">Iron</keyword>
<dbReference type="PANTHER" id="PTHR42783:SF3">
    <property type="entry name" value="GLUTAMATE SYNTHASE [NADPH] SMALL CHAIN-RELATED"/>
    <property type="match status" value="1"/>
</dbReference>
<feature type="domain" description="Dihydroprymidine dehydrogenase" evidence="7">
    <location>
        <begin position="29"/>
        <end position="139"/>
    </location>
</feature>
<keyword evidence="9" id="KW-1185">Reference proteome</keyword>
<keyword evidence="3" id="KW-0560">Oxidoreductase</keyword>
<dbReference type="PRINTS" id="PR00419">
    <property type="entry name" value="ADXRDTASE"/>
</dbReference>
<comment type="caution">
    <text evidence="8">The sequence shown here is derived from an EMBL/GenBank/DDBJ whole genome shotgun (WGS) entry which is preliminary data.</text>
</comment>
<evidence type="ECO:0000313" key="9">
    <source>
        <dbReference type="Proteomes" id="UP000604243"/>
    </source>
</evidence>
<organism evidence="8 9">
    <name type="scientific">Kushneria pakistanensis</name>
    <dbReference type="NCBI Taxonomy" id="1508770"/>
    <lineage>
        <taxon>Bacteria</taxon>
        <taxon>Pseudomonadati</taxon>
        <taxon>Pseudomonadota</taxon>
        <taxon>Gammaproteobacteria</taxon>
        <taxon>Oceanospirillales</taxon>
        <taxon>Halomonadaceae</taxon>
        <taxon>Kushneria</taxon>
    </lineage>
</organism>
<dbReference type="PANTHER" id="PTHR42783">
    <property type="entry name" value="GLUTAMATE SYNTHASE [NADPH] SMALL CHAIN"/>
    <property type="match status" value="1"/>
</dbReference>
<evidence type="ECO:0000259" key="7">
    <source>
        <dbReference type="Pfam" id="PF14691"/>
    </source>
</evidence>
<dbReference type="Gene3D" id="1.10.1060.10">
    <property type="entry name" value="Alpha-helical ferredoxin"/>
    <property type="match status" value="1"/>
</dbReference>